<dbReference type="EMBL" id="JAAGNN010000009">
    <property type="protein sequence ID" value="KAF4084817.1"/>
    <property type="molecule type" value="Genomic_DNA"/>
</dbReference>
<accession>A0A7J6ARR5</accession>
<dbReference type="AlphaFoldDB" id="A0A7J6ARR5"/>
<dbReference type="Proteomes" id="UP000593565">
    <property type="component" value="Unassembled WGS sequence"/>
</dbReference>
<keyword evidence="2" id="KW-1185">Reference proteome</keyword>
<gene>
    <name evidence="1" type="ORF">AMELA_G00110430</name>
</gene>
<reference evidence="1 2" key="1">
    <citation type="submission" date="2020-02" db="EMBL/GenBank/DDBJ databases">
        <title>A chromosome-scale genome assembly of the black bullhead catfish (Ameiurus melas).</title>
        <authorList>
            <person name="Wen M."/>
            <person name="Zham M."/>
            <person name="Cabau C."/>
            <person name="Klopp C."/>
            <person name="Donnadieu C."/>
            <person name="Roques C."/>
            <person name="Bouchez O."/>
            <person name="Lampietro C."/>
            <person name="Jouanno E."/>
            <person name="Herpin A."/>
            <person name="Louis A."/>
            <person name="Berthelot C."/>
            <person name="Parey E."/>
            <person name="Roest-Crollius H."/>
            <person name="Braasch I."/>
            <person name="Postlethwait J."/>
            <person name="Robinson-Rechavi M."/>
            <person name="Echchiki A."/>
            <person name="Begum T."/>
            <person name="Montfort J."/>
            <person name="Schartl M."/>
            <person name="Bobe J."/>
            <person name="Guiguen Y."/>
        </authorList>
    </citation>
    <scope>NUCLEOTIDE SEQUENCE [LARGE SCALE GENOMIC DNA]</scope>
    <source>
        <strain evidence="1">M_S1</strain>
        <tissue evidence="1">Blood</tissue>
    </source>
</reference>
<sequence length="60" mass="6645">MSSIAVFVCSKMKGSSDWATSTPLHLLVNKNQINLHVDSTPRNQQCIEPPAFSKIDTPFI</sequence>
<proteinExistence type="predicted"/>
<protein>
    <submittedName>
        <fullName evidence="1">Uncharacterized protein</fullName>
    </submittedName>
</protein>
<organism evidence="1 2">
    <name type="scientific">Ameiurus melas</name>
    <name type="common">Black bullhead</name>
    <name type="synonym">Silurus melas</name>
    <dbReference type="NCBI Taxonomy" id="219545"/>
    <lineage>
        <taxon>Eukaryota</taxon>
        <taxon>Metazoa</taxon>
        <taxon>Chordata</taxon>
        <taxon>Craniata</taxon>
        <taxon>Vertebrata</taxon>
        <taxon>Euteleostomi</taxon>
        <taxon>Actinopterygii</taxon>
        <taxon>Neopterygii</taxon>
        <taxon>Teleostei</taxon>
        <taxon>Ostariophysi</taxon>
        <taxon>Siluriformes</taxon>
        <taxon>Ictaluridae</taxon>
        <taxon>Ameiurus</taxon>
    </lineage>
</organism>
<comment type="caution">
    <text evidence="1">The sequence shown here is derived from an EMBL/GenBank/DDBJ whole genome shotgun (WGS) entry which is preliminary data.</text>
</comment>
<evidence type="ECO:0000313" key="1">
    <source>
        <dbReference type="EMBL" id="KAF4084817.1"/>
    </source>
</evidence>
<evidence type="ECO:0000313" key="2">
    <source>
        <dbReference type="Proteomes" id="UP000593565"/>
    </source>
</evidence>
<name>A0A7J6ARR5_AMEME</name>